<dbReference type="InterPro" id="IPR004629">
    <property type="entry name" value="WecG_TagA_CpsF"/>
</dbReference>
<dbReference type="NCBIfam" id="TIGR00696">
    <property type="entry name" value="wecG_tagA_cpsF"/>
    <property type="match status" value="1"/>
</dbReference>
<dbReference type="EC" id="2.4.1.187" evidence="5"/>
<dbReference type="EMBL" id="LNQE01001821">
    <property type="protein sequence ID" value="KUG05314.1"/>
    <property type="molecule type" value="Genomic_DNA"/>
</dbReference>
<keyword evidence="4" id="KW-0961">Cell wall biogenesis/degradation</keyword>
<dbReference type="AlphaFoldDB" id="A0A0W8E9K7"/>
<organism evidence="5">
    <name type="scientific">hydrocarbon metagenome</name>
    <dbReference type="NCBI Taxonomy" id="938273"/>
    <lineage>
        <taxon>unclassified sequences</taxon>
        <taxon>metagenomes</taxon>
        <taxon>ecological metagenomes</taxon>
    </lineage>
</organism>
<evidence type="ECO:0000256" key="3">
    <source>
        <dbReference type="ARBA" id="ARBA00022944"/>
    </source>
</evidence>
<evidence type="ECO:0000256" key="4">
    <source>
        <dbReference type="ARBA" id="ARBA00023316"/>
    </source>
</evidence>
<dbReference type="InterPro" id="IPR034714">
    <property type="entry name" value="TagA_TarA"/>
</dbReference>
<dbReference type="HAMAP" id="MF_02070">
    <property type="entry name" value="TagA_TarA"/>
    <property type="match status" value="1"/>
</dbReference>
<keyword evidence="1 5" id="KW-0328">Glycosyltransferase</keyword>
<dbReference type="CDD" id="cd06533">
    <property type="entry name" value="Glyco_transf_WecG_TagA"/>
    <property type="match status" value="1"/>
</dbReference>
<gene>
    <name evidence="5" type="ORF">ASZ90_017295</name>
</gene>
<accession>A0A0W8E9K7</accession>
<dbReference type="GO" id="GO:0019350">
    <property type="term" value="P:teichoic acid biosynthetic process"/>
    <property type="evidence" value="ECO:0007669"/>
    <property type="project" value="UniProtKB-KW"/>
</dbReference>
<dbReference type="PANTHER" id="PTHR34136">
    <property type="match status" value="1"/>
</dbReference>
<sequence>MPDRKKADILGCGIDLLNVDETMERINYLIESGTAEQVITLNAEIAYTARQDRQLQTIINSASLVTPDGIGIVWAGRLMGYEIKDRITGIDLIHKVSEKAVNQGWKIYLLGAAPGMADKAARNLSGLYPGLQIAGSDHGYHRQEDMEEVINCINLVRPDILLVALGAPRQEFWINNYKDRLDVPVCIGVGGSFDVIAGVKKRAPDYFIKLNLEWLYRLLSEPARIKRQAVLPLFVLQVLKSKYLSTK</sequence>
<keyword evidence="2 5" id="KW-0808">Transferase</keyword>
<dbReference type="Pfam" id="PF03808">
    <property type="entry name" value="Glyco_tran_WecG"/>
    <property type="match status" value="1"/>
</dbReference>
<dbReference type="GO" id="GO:0071555">
    <property type="term" value="P:cell wall organization"/>
    <property type="evidence" value="ECO:0007669"/>
    <property type="project" value="UniProtKB-KW"/>
</dbReference>
<comment type="caution">
    <text evidence="5">The sequence shown here is derived from an EMBL/GenBank/DDBJ whole genome shotgun (WGS) entry which is preliminary data.</text>
</comment>
<protein>
    <submittedName>
        <fullName evidence="5">N-acetylmannosaminyltransferase</fullName>
        <ecNumber evidence="5">2.4.1.187</ecNumber>
    </submittedName>
</protein>
<dbReference type="PANTHER" id="PTHR34136:SF1">
    <property type="entry name" value="UDP-N-ACETYL-D-MANNOSAMINURONIC ACID TRANSFERASE"/>
    <property type="match status" value="1"/>
</dbReference>
<reference evidence="5" key="1">
    <citation type="journal article" date="2015" name="Proc. Natl. Acad. Sci. U.S.A.">
        <title>Networks of energetic and metabolic interactions define dynamics in microbial communities.</title>
        <authorList>
            <person name="Embree M."/>
            <person name="Liu J.K."/>
            <person name="Al-Bassam M.M."/>
            <person name="Zengler K."/>
        </authorList>
    </citation>
    <scope>NUCLEOTIDE SEQUENCE</scope>
</reference>
<evidence type="ECO:0000313" key="5">
    <source>
        <dbReference type="EMBL" id="KUG05314.1"/>
    </source>
</evidence>
<proteinExistence type="inferred from homology"/>
<dbReference type="GO" id="GO:0047244">
    <property type="term" value="F:N-acetylglucosaminyldiphosphoundecaprenol N-acetyl-beta-D-mannosaminyltransferase activity"/>
    <property type="evidence" value="ECO:0007669"/>
    <property type="project" value="UniProtKB-EC"/>
</dbReference>
<name>A0A0W8E9K7_9ZZZZ</name>
<evidence type="ECO:0000256" key="2">
    <source>
        <dbReference type="ARBA" id="ARBA00022679"/>
    </source>
</evidence>
<evidence type="ECO:0000256" key="1">
    <source>
        <dbReference type="ARBA" id="ARBA00022676"/>
    </source>
</evidence>
<keyword evidence="3" id="KW-0777">Teichoic acid biosynthesis</keyword>